<evidence type="ECO:0000313" key="6">
    <source>
        <dbReference type="EMBL" id="MFD0792639.1"/>
    </source>
</evidence>
<sequence length="187" mass="20924">MIITETNIPGLLLFEPKVFADSRGYFLESFNKKHFLDNGIDIDFVQDNQSLSQKGVVRGLHAQKPPFAQAKLVRVLQGAVLDVAVDVRIGSPTYGRHFSAELSAENHLQLFIPAGFMHGFAVLTDNTIFTYKVSNYYSKESEIGLIWNDPALAIGWGIAEKDAIVSDKDQLLPDWDKFQSPFTYQGL</sequence>
<dbReference type="EC" id="5.1.3.13" evidence="3 5"/>
<evidence type="ECO:0000313" key="7">
    <source>
        <dbReference type="Proteomes" id="UP001597010"/>
    </source>
</evidence>
<comment type="catalytic activity">
    <reaction evidence="1 5">
        <text>dTDP-4-dehydro-6-deoxy-alpha-D-glucose = dTDP-4-dehydro-beta-L-rhamnose</text>
        <dbReference type="Rhea" id="RHEA:16969"/>
        <dbReference type="ChEBI" id="CHEBI:57649"/>
        <dbReference type="ChEBI" id="CHEBI:62830"/>
        <dbReference type="EC" id="5.1.3.13"/>
    </reaction>
</comment>
<organism evidence="6 7">
    <name type="scientific">Mucilaginibacter litoreus</name>
    <dbReference type="NCBI Taxonomy" id="1048221"/>
    <lineage>
        <taxon>Bacteria</taxon>
        <taxon>Pseudomonadati</taxon>
        <taxon>Bacteroidota</taxon>
        <taxon>Sphingobacteriia</taxon>
        <taxon>Sphingobacteriales</taxon>
        <taxon>Sphingobacteriaceae</taxon>
        <taxon>Mucilaginibacter</taxon>
    </lineage>
</organism>
<comment type="function">
    <text evidence="2 5">Catalyzes the epimerization of the C3' and C5'positions of dTDP-6-deoxy-D-xylo-4-hexulose, forming dTDP-6-deoxy-L-lyxo-4-hexulose.</text>
</comment>
<dbReference type="SUPFAM" id="SSF51182">
    <property type="entry name" value="RmlC-like cupins"/>
    <property type="match status" value="1"/>
</dbReference>
<gene>
    <name evidence="6" type="primary">rfbC</name>
    <name evidence="6" type="ORF">ACFQZX_03360</name>
</gene>
<dbReference type="GO" id="GO:0008830">
    <property type="term" value="F:dTDP-4-dehydrorhamnose 3,5-epimerase activity"/>
    <property type="evidence" value="ECO:0007669"/>
    <property type="project" value="UniProtKB-EC"/>
</dbReference>
<comment type="pathway">
    <text evidence="5">Carbohydrate biosynthesis; dTDP-L-rhamnose biosynthesis.</text>
</comment>
<dbReference type="RefSeq" id="WP_377111294.1">
    <property type="nucleotide sequence ID" value="NZ_JBHTHZ010000002.1"/>
</dbReference>
<dbReference type="PANTHER" id="PTHR21047:SF2">
    <property type="entry name" value="THYMIDINE DIPHOSPHO-4-KETO-RHAMNOSE 3,5-EPIMERASE"/>
    <property type="match status" value="1"/>
</dbReference>
<comment type="subunit">
    <text evidence="5">Homodimer.</text>
</comment>
<dbReference type="Proteomes" id="UP001597010">
    <property type="component" value="Unassembled WGS sequence"/>
</dbReference>
<dbReference type="InterPro" id="IPR000888">
    <property type="entry name" value="RmlC-like"/>
</dbReference>
<dbReference type="EMBL" id="JBHTHZ010000002">
    <property type="protein sequence ID" value="MFD0792639.1"/>
    <property type="molecule type" value="Genomic_DNA"/>
</dbReference>
<keyword evidence="7" id="KW-1185">Reference proteome</keyword>
<evidence type="ECO:0000256" key="1">
    <source>
        <dbReference type="ARBA" id="ARBA00001298"/>
    </source>
</evidence>
<evidence type="ECO:0000256" key="2">
    <source>
        <dbReference type="ARBA" id="ARBA00001997"/>
    </source>
</evidence>
<dbReference type="NCBIfam" id="TIGR01221">
    <property type="entry name" value="rmlC"/>
    <property type="match status" value="1"/>
</dbReference>
<reference evidence="7" key="1">
    <citation type="journal article" date="2019" name="Int. J. Syst. Evol. Microbiol.">
        <title>The Global Catalogue of Microorganisms (GCM) 10K type strain sequencing project: providing services to taxonomists for standard genome sequencing and annotation.</title>
        <authorList>
            <consortium name="The Broad Institute Genomics Platform"/>
            <consortium name="The Broad Institute Genome Sequencing Center for Infectious Disease"/>
            <person name="Wu L."/>
            <person name="Ma J."/>
        </authorList>
    </citation>
    <scope>NUCLEOTIDE SEQUENCE [LARGE SCALE GENOMIC DNA]</scope>
    <source>
        <strain evidence="7">CCUG 61484</strain>
    </source>
</reference>
<comment type="caution">
    <text evidence="6">The sequence shown here is derived from an EMBL/GenBank/DDBJ whole genome shotgun (WGS) entry which is preliminary data.</text>
</comment>
<dbReference type="Pfam" id="PF00908">
    <property type="entry name" value="dTDP_sugar_isom"/>
    <property type="match status" value="1"/>
</dbReference>
<dbReference type="CDD" id="cd00438">
    <property type="entry name" value="cupin_RmlC"/>
    <property type="match status" value="1"/>
</dbReference>
<dbReference type="Gene3D" id="2.60.120.10">
    <property type="entry name" value="Jelly Rolls"/>
    <property type="match status" value="1"/>
</dbReference>
<protein>
    <recommendedName>
        <fullName evidence="4 5">dTDP-4-dehydrorhamnose 3,5-epimerase</fullName>
        <ecNumber evidence="3 5">5.1.3.13</ecNumber>
    </recommendedName>
    <alternativeName>
        <fullName evidence="5">Thymidine diphospho-4-keto-rhamnose 3,5-epimerase</fullName>
    </alternativeName>
</protein>
<dbReference type="InterPro" id="IPR011051">
    <property type="entry name" value="RmlC_Cupin_sf"/>
</dbReference>
<keyword evidence="5 6" id="KW-0413">Isomerase</keyword>
<proteinExistence type="inferred from homology"/>
<name>A0ABW3AP74_9SPHI</name>
<evidence type="ECO:0000256" key="4">
    <source>
        <dbReference type="ARBA" id="ARBA00019595"/>
    </source>
</evidence>
<comment type="similarity">
    <text evidence="5">Belongs to the dTDP-4-dehydrorhamnose 3,5-epimerase family.</text>
</comment>
<dbReference type="PANTHER" id="PTHR21047">
    <property type="entry name" value="DTDP-6-DEOXY-D-GLUCOSE-3,5 EPIMERASE"/>
    <property type="match status" value="1"/>
</dbReference>
<evidence type="ECO:0000256" key="3">
    <source>
        <dbReference type="ARBA" id="ARBA00012098"/>
    </source>
</evidence>
<dbReference type="InterPro" id="IPR014710">
    <property type="entry name" value="RmlC-like_jellyroll"/>
</dbReference>
<evidence type="ECO:0000256" key="5">
    <source>
        <dbReference type="RuleBase" id="RU364069"/>
    </source>
</evidence>
<accession>A0ABW3AP74</accession>